<name>A0AA86UEZ5_9EUKA</name>
<keyword evidence="1" id="KW-0472">Membrane</keyword>
<feature type="transmembrane region" description="Helical" evidence="1">
    <location>
        <begin position="45"/>
        <end position="67"/>
    </location>
</feature>
<keyword evidence="1" id="KW-1133">Transmembrane helix</keyword>
<evidence type="ECO:0000313" key="2">
    <source>
        <dbReference type="EMBL" id="CAI9948522.1"/>
    </source>
</evidence>
<evidence type="ECO:0000313" key="4">
    <source>
        <dbReference type="Proteomes" id="UP001642409"/>
    </source>
</evidence>
<dbReference type="AlphaFoldDB" id="A0AA86UEZ5"/>
<evidence type="ECO:0000313" key="3">
    <source>
        <dbReference type="EMBL" id="CAL6049617.1"/>
    </source>
</evidence>
<organism evidence="2">
    <name type="scientific">Hexamita inflata</name>
    <dbReference type="NCBI Taxonomy" id="28002"/>
    <lineage>
        <taxon>Eukaryota</taxon>
        <taxon>Metamonada</taxon>
        <taxon>Diplomonadida</taxon>
        <taxon>Hexamitidae</taxon>
        <taxon>Hexamitinae</taxon>
        <taxon>Hexamita</taxon>
    </lineage>
</organism>
<dbReference type="EMBL" id="CATOUU010000789">
    <property type="protein sequence ID" value="CAI9948522.1"/>
    <property type="molecule type" value="Genomic_DNA"/>
</dbReference>
<evidence type="ECO:0000256" key="1">
    <source>
        <dbReference type="SAM" id="Phobius"/>
    </source>
</evidence>
<accession>A0AA86UEZ5</accession>
<comment type="caution">
    <text evidence="2">The sequence shown here is derived from an EMBL/GenBank/DDBJ whole genome shotgun (WGS) entry which is preliminary data.</text>
</comment>
<dbReference type="Proteomes" id="UP001642409">
    <property type="component" value="Unassembled WGS sequence"/>
</dbReference>
<dbReference type="EMBL" id="CAXDID020000181">
    <property type="protein sequence ID" value="CAL6049617.1"/>
    <property type="molecule type" value="Genomic_DNA"/>
</dbReference>
<reference evidence="3 4" key="2">
    <citation type="submission" date="2024-07" db="EMBL/GenBank/DDBJ databases">
        <authorList>
            <person name="Akdeniz Z."/>
        </authorList>
    </citation>
    <scope>NUCLEOTIDE SEQUENCE [LARGE SCALE GENOMIC DNA]</scope>
</reference>
<gene>
    <name evidence="2" type="ORF">HINF_LOCUS36167</name>
    <name evidence="3" type="ORF">HINF_LOCUS43471</name>
</gene>
<proteinExistence type="predicted"/>
<keyword evidence="1" id="KW-0812">Transmembrane</keyword>
<feature type="transmembrane region" description="Helical" evidence="1">
    <location>
        <begin position="20"/>
        <end position="39"/>
    </location>
</feature>
<protein>
    <submittedName>
        <fullName evidence="3">Hypothetical_protein</fullName>
    </submittedName>
</protein>
<reference evidence="2" key="1">
    <citation type="submission" date="2023-06" db="EMBL/GenBank/DDBJ databases">
        <authorList>
            <person name="Kurt Z."/>
        </authorList>
    </citation>
    <scope>NUCLEOTIDE SEQUENCE</scope>
</reference>
<sequence length="114" mass="13236">MDKSPCRNRNKSPTKKLLQALNILWYIFAMLTVVFMVLFASTGIAWMLVVGVIVLQICGVILLYLLITSYPCRRKDLRHQFSPWCQSDNEFEVTERMLRPEGNAREAFKSLGMY</sequence>
<keyword evidence="4" id="KW-1185">Reference proteome</keyword>